<dbReference type="InterPro" id="IPR051675">
    <property type="entry name" value="Endo/Exo/Phosphatase_dom_1"/>
</dbReference>
<dbReference type="SMART" id="SM00278">
    <property type="entry name" value="HhH1"/>
    <property type="match status" value="2"/>
</dbReference>
<dbReference type="GO" id="GO:0006281">
    <property type="term" value="P:DNA repair"/>
    <property type="evidence" value="ECO:0007669"/>
    <property type="project" value="InterPro"/>
</dbReference>
<feature type="region of interest" description="Disordered" evidence="1">
    <location>
        <begin position="25"/>
        <end position="45"/>
    </location>
</feature>
<keyword evidence="2" id="KW-1133">Transmembrane helix</keyword>
<reference evidence="4 5" key="1">
    <citation type="submission" date="2018-11" db="EMBL/GenBank/DDBJ databases">
        <authorList>
            <person name="Li F."/>
        </authorList>
    </citation>
    <scope>NUCLEOTIDE SEQUENCE [LARGE SCALE GENOMIC DNA]</scope>
    <source>
        <strain evidence="4 5">YS17T</strain>
    </source>
</reference>
<keyword evidence="2" id="KW-0472">Membrane</keyword>
<dbReference type="SUPFAM" id="SSF47781">
    <property type="entry name" value="RuvA domain 2-like"/>
    <property type="match status" value="1"/>
</dbReference>
<dbReference type="RefSeq" id="WP_124235321.1">
    <property type="nucleotide sequence ID" value="NZ_JBHUFI010000007.1"/>
</dbReference>
<dbReference type="OrthoDB" id="9758724at2"/>
<dbReference type="PANTHER" id="PTHR21180">
    <property type="entry name" value="ENDONUCLEASE/EXONUCLEASE/PHOSPHATASE FAMILY DOMAIN-CONTAINING PROTEIN 1"/>
    <property type="match status" value="1"/>
</dbReference>
<dbReference type="GO" id="GO:0015628">
    <property type="term" value="P:protein secretion by the type II secretion system"/>
    <property type="evidence" value="ECO:0007669"/>
    <property type="project" value="TreeGrafter"/>
</dbReference>
<dbReference type="GO" id="GO:0015627">
    <property type="term" value="C:type II protein secretion system complex"/>
    <property type="evidence" value="ECO:0007669"/>
    <property type="project" value="TreeGrafter"/>
</dbReference>
<protein>
    <submittedName>
        <fullName evidence="4">ComEA family DNA-binding protein</fullName>
    </submittedName>
</protein>
<accession>A0A3N6X7W4</accession>
<dbReference type="InterPro" id="IPR010994">
    <property type="entry name" value="RuvA_2-like"/>
</dbReference>
<dbReference type="Proteomes" id="UP000275225">
    <property type="component" value="Unassembled WGS sequence"/>
</dbReference>
<feature type="domain" description="Helix-hairpin-helix DNA-binding motif class 1" evidence="3">
    <location>
        <begin position="182"/>
        <end position="201"/>
    </location>
</feature>
<comment type="caution">
    <text evidence="4">The sequence shown here is derived from an EMBL/GenBank/DDBJ whole genome shotgun (WGS) entry which is preliminary data.</text>
</comment>
<dbReference type="InterPro" id="IPR019554">
    <property type="entry name" value="Soluble_ligand-bd"/>
</dbReference>
<dbReference type="AlphaFoldDB" id="A0A3N6X7W4"/>
<keyword evidence="2" id="KW-0812">Transmembrane</keyword>
<dbReference type="GO" id="GO:0003677">
    <property type="term" value="F:DNA binding"/>
    <property type="evidence" value="ECO:0007669"/>
    <property type="project" value="UniProtKB-KW"/>
</dbReference>
<dbReference type="Pfam" id="PF12836">
    <property type="entry name" value="HHH_3"/>
    <property type="match status" value="1"/>
</dbReference>
<evidence type="ECO:0000259" key="3">
    <source>
        <dbReference type="SMART" id="SM00278"/>
    </source>
</evidence>
<feature type="compositionally biased region" description="Acidic residues" evidence="1">
    <location>
        <begin position="32"/>
        <end position="41"/>
    </location>
</feature>
<feature type="transmembrane region" description="Helical" evidence="2">
    <location>
        <begin position="54"/>
        <end position="73"/>
    </location>
</feature>
<evidence type="ECO:0000313" key="5">
    <source>
        <dbReference type="Proteomes" id="UP000275225"/>
    </source>
</evidence>
<feature type="domain" description="Helix-hairpin-helix DNA-binding motif class 1" evidence="3">
    <location>
        <begin position="212"/>
        <end position="231"/>
    </location>
</feature>
<name>A0A3N6X7W4_9ACTN</name>
<dbReference type="InterPro" id="IPR003583">
    <property type="entry name" value="Hlx-hairpin-Hlx_DNA-bd_motif"/>
</dbReference>
<keyword evidence="4" id="KW-0238">DNA-binding</keyword>
<dbReference type="PANTHER" id="PTHR21180:SF32">
    <property type="entry name" value="ENDONUCLEASE_EXONUCLEASE_PHOSPHATASE FAMILY DOMAIN-CONTAINING PROTEIN 1"/>
    <property type="match status" value="1"/>
</dbReference>
<evidence type="ECO:0000313" key="4">
    <source>
        <dbReference type="EMBL" id="RQN10125.1"/>
    </source>
</evidence>
<keyword evidence="5" id="KW-1185">Reference proteome</keyword>
<sequence>MVQGPAPEETRAEVARRRLAELAAAFDAQWQPDDEPADDDASPPRHARLRDRHLALVGIAGVAVLVLVGWWVLAGRPERIDEPVAIAPSSESATAPVVDELVVDVVGAVARPGIVTVPPGSRVHEAIEAAGGLVGQPDTTSLNMARELTDGEQLLVGIAPPAAGPTGTGEGQALDLNRADQPALEELPGIGPVTATAILDWRSENGPFRSVEDLLDVKGIGEATLAELRDHVVVR</sequence>
<gene>
    <name evidence="4" type="ORF">EHW97_01140</name>
</gene>
<dbReference type="EMBL" id="RQJX01000001">
    <property type="protein sequence ID" value="RQN10125.1"/>
    <property type="molecule type" value="Genomic_DNA"/>
</dbReference>
<evidence type="ECO:0000256" key="1">
    <source>
        <dbReference type="SAM" id="MobiDB-lite"/>
    </source>
</evidence>
<proteinExistence type="predicted"/>
<dbReference type="SUPFAM" id="SSF142984">
    <property type="entry name" value="Nqo1 middle domain-like"/>
    <property type="match status" value="1"/>
</dbReference>
<evidence type="ECO:0000256" key="2">
    <source>
        <dbReference type="SAM" id="Phobius"/>
    </source>
</evidence>
<dbReference type="Gene3D" id="1.10.150.280">
    <property type="entry name" value="AF1531-like domain"/>
    <property type="match status" value="1"/>
</dbReference>
<dbReference type="Pfam" id="PF10531">
    <property type="entry name" value="SLBB"/>
    <property type="match status" value="1"/>
</dbReference>
<organism evidence="4 5">
    <name type="scientific">Aeromicrobium camelliae</name>
    <dbReference type="NCBI Taxonomy" id="1538144"/>
    <lineage>
        <taxon>Bacteria</taxon>
        <taxon>Bacillati</taxon>
        <taxon>Actinomycetota</taxon>
        <taxon>Actinomycetes</taxon>
        <taxon>Propionibacteriales</taxon>
        <taxon>Nocardioidaceae</taxon>
        <taxon>Aeromicrobium</taxon>
    </lineage>
</organism>